<dbReference type="Proteomes" id="UP001501116">
    <property type="component" value="Unassembled WGS sequence"/>
</dbReference>
<dbReference type="InterPro" id="IPR000792">
    <property type="entry name" value="Tscrpt_reg_LuxR_C"/>
</dbReference>
<reference evidence="3" key="1">
    <citation type="journal article" date="2019" name="Int. J. Syst. Evol. Microbiol.">
        <title>The Global Catalogue of Microorganisms (GCM) 10K type strain sequencing project: providing services to taxonomists for standard genome sequencing and annotation.</title>
        <authorList>
            <consortium name="The Broad Institute Genomics Platform"/>
            <consortium name="The Broad Institute Genome Sequencing Center for Infectious Disease"/>
            <person name="Wu L."/>
            <person name="Ma J."/>
        </authorList>
    </citation>
    <scope>NUCLEOTIDE SEQUENCE [LARGE SCALE GENOMIC DNA]</scope>
    <source>
        <strain evidence="3">JCM 14545</strain>
    </source>
</reference>
<dbReference type="EMBL" id="BAAANN010000007">
    <property type="protein sequence ID" value="GAA1952115.1"/>
    <property type="molecule type" value="Genomic_DNA"/>
</dbReference>
<dbReference type="Pfam" id="PF00196">
    <property type="entry name" value="GerE"/>
    <property type="match status" value="1"/>
</dbReference>
<protein>
    <recommendedName>
        <fullName evidence="1">HTH luxR-type domain-containing protein</fullName>
    </recommendedName>
</protein>
<dbReference type="SUPFAM" id="SSF46894">
    <property type="entry name" value="C-terminal effector domain of the bipartite response regulators"/>
    <property type="match status" value="1"/>
</dbReference>
<organism evidence="2 3">
    <name type="scientific">Amycolatopsis minnesotensis</name>
    <dbReference type="NCBI Taxonomy" id="337894"/>
    <lineage>
        <taxon>Bacteria</taxon>
        <taxon>Bacillati</taxon>
        <taxon>Actinomycetota</taxon>
        <taxon>Actinomycetes</taxon>
        <taxon>Pseudonocardiales</taxon>
        <taxon>Pseudonocardiaceae</taxon>
        <taxon>Amycolatopsis</taxon>
    </lineage>
</organism>
<dbReference type="PRINTS" id="PR00038">
    <property type="entry name" value="HTHLUXR"/>
</dbReference>
<accession>A0ABP5BWF4</accession>
<evidence type="ECO:0000313" key="3">
    <source>
        <dbReference type="Proteomes" id="UP001501116"/>
    </source>
</evidence>
<evidence type="ECO:0000313" key="2">
    <source>
        <dbReference type="EMBL" id="GAA1952115.1"/>
    </source>
</evidence>
<comment type="caution">
    <text evidence="2">The sequence shown here is derived from an EMBL/GenBank/DDBJ whole genome shotgun (WGS) entry which is preliminary data.</text>
</comment>
<feature type="domain" description="HTH luxR-type" evidence="1">
    <location>
        <begin position="794"/>
        <end position="859"/>
    </location>
</feature>
<keyword evidence="3" id="KW-1185">Reference proteome</keyword>
<dbReference type="CDD" id="cd06170">
    <property type="entry name" value="LuxR_C_like"/>
    <property type="match status" value="1"/>
</dbReference>
<name>A0ABP5BWF4_9PSEU</name>
<dbReference type="InterPro" id="IPR016032">
    <property type="entry name" value="Sig_transdc_resp-reg_C-effctor"/>
</dbReference>
<dbReference type="InterPro" id="IPR027417">
    <property type="entry name" value="P-loop_NTPase"/>
</dbReference>
<gene>
    <name evidence="2" type="ORF">GCM10009754_21280</name>
</gene>
<dbReference type="SUPFAM" id="SSF52540">
    <property type="entry name" value="P-loop containing nucleoside triphosphate hydrolases"/>
    <property type="match status" value="1"/>
</dbReference>
<proteinExistence type="predicted"/>
<evidence type="ECO:0000259" key="1">
    <source>
        <dbReference type="PROSITE" id="PS50043"/>
    </source>
</evidence>
<dbReference type="SMART" id="SM00421">
    <property type="entry name" value="HTH_LUXR"/>
    <property type="match status" value="1"/>
</dbReference>
<dbReference type="Gene3D" id="1.10.10.10">
    <property type="entry name" value="Winged helix-like DNA-binding domain superfamily/Winged helix DNA-binding domain"/>
    <property type="match status" value="1"/>
</dbReference>
<sequence length="859" mass="90184">MISPDSGLIERDAELSSFQHLRDGLASGRAATVLVEGAPGTGRTALLGEFARLARLAGHPVLGARCRTGDVPGAVARRLRADPGRLWRGLGSASPVVLVDDVHWADQESRRWLRALAAPGGGAPGLLVLAGTAALESGDDPVFAIEGVHRMDLGPLSQDGAAAVLAELGVRPVPRTGPVRVAELVEAARFVAAGHGTLGECRAMVAGDRTRRLLDGMPPSLSPVLRALAAGDGRLGERLVAQLACQDDVSEALGRLRSLGLADGGVRGAPWTPAAHEVLAELAEPARDTLIARAAALGRDAGLPAVDVAMILLRAGPIRVPWVRDALRAGARAAFAEGAARDGTALLSRLLREDPPPRERAEVLSELGAAELPGETGAGCRHLAQVLRGVPGDDRGHHRVHAADLLVARGDGLAVRRGIAGTFGDPCLSEEDRDGLVGLYWLAGDHLSGDAGLGSATMPPVPERPAAPAPAAVAALRLALRGSRPSRVRGLARAVLTATGDPVPVSAAVAAAFALQLTDDIEEAAEHVERFVKASRRTGGKVFTARLMLARAELSMAARSWDRGRTDVRALRDELPLDYWHPTLRSRLLAVEAIAHVRAGDPAMAREALALAPFRVGRGIGAICLTYAHGLLLSAEERPREALARFREAGRQMSSRGWRNTEFLPWRGEAAHCLHAVGETAAASALVAEEIVLAREWGTPAAEGKARLCAARLLGGTEDGREHLNKAVELLARATPRASYGQALLELAEARLADGRPAEARAAVELADALTTRHGWDELAPCLAEFGGRIDAGPVPAQRGLSHSQRRVAELAARGVSNAGIAARLAVRKRTVELHLTQVYRKLGIGGRDQLAEALRADG</sequence>
<dbReference type="InterPro" id="IPR036388">
    <property type="entry name" value="WH-like_DNA-bd_sf"/>
</dbReference>
<dbReference type="PROSITE" id="PS50043">
    <property type="entry name" value="HTH_LUXR_2"/>
    <property type="match status" value="1"/>
</dbReference>